<feature type="signal peptide" evidence="1">
    <location>
        <begin position="1"/>
        <end position="29"/>
    </location>
</feature>
<dbReference type="Gene3D" id="3.40.50.150">
    <property type="entry name" value="Vaccinia Virus protein VP39"/>
    <property type="match status" value="2"/>
</dbReference>
<dbReference type="SUPFAM" id="SSF53335">
    <property type="entry name" value="S-adenosyl-L-methionine-dependent methyltransferases"/>
    <property type="match status" value="1"/>
</dbReference>
<evidence type="ECO:0000313" key="2">
    <source>
        <dbReference type="EMBL" id="CAB3724138.1"/>
    </source>
</evidence>
<evidence type="ECO:0000256" key="1">
    <source>
        <dbReference type="SAM" id="SignalP"/>
    </source>
</evidence>
<sequence>MATEVFVKAAFRTVAASVMLVVSLPPATAGTTIPKDPGQALESAIEGPQRTPAFKLRDKYRHPRQTLQFLGIRPDMTVIEVLPGSGWYTEILAPFLREHGRLIEAAPPVTSANPFYRKMGSAYGQKLAGNPGVFGKVETTPYEPPGYMPLGGPASADLVVTFLNLHDFVYLNAHHETTDAVMQSFFRAAYQVLKPGGVLGVVEHRASAGGDVAGAALNGRVPQAYAVDQALQAGFTLSGTSEVNANPKDDGSVPVWYLPPTLKLGDKDREKYLAIGESDDMTLRFVKPQN</sequence>
<evidence type="ECO:0000313" key="3">
    <source>
        <dbReference type="Proteomes" id="UP000494249"/>
    </source>
</evidence>
<organism evidence="2 3">
    <name type="scientific">Paraburkholderia phenoliruptrix</name>
    <dbReference type="NCBI Taxonomy" id="252970"/>
    <lineage>
        <taxon>Bacteria</taxon>
        <taxon>Pseudomonadati</taxon>
        <taxon>Pseudomonadota</taxon>
        <taxon>Betaproteobacteria</taxon>
        <taxon>Burkholderiales</taxon>
        <taxon>Burkholderiaceae</taxon>
        <taxon>Paraburkholderia</taxon>
    </lineage>
</organism>
<dbReference type="CDD" id="cd02440">
    <property type="entry name" value="AdoMet_MTases"/>
    <property type="match status" value="1"/>
</dbReference>
<keyword evidence="1" id="KW-0732">Signal</keyword>
<dbReference type="InterPro" id="IPR029063">
    <property type="entry name" value="SAM-dependent_MTases_sf"/>
</dbReference>
<accession>A0A6J5C1S9</accession>
<reference evidence="2 3" key="1">
    <citation type="submission" date="2020-04" db="EMBL/GenBank/DDBJ databases">
        <authorList>
            <person name="De Canck E."/>
        </authorList>
    </citation>
    <scope>NUCLEOTIDE SEQUENCE [LARGE SCALE GENOMIC DNA]</scope>
    <source>
        <strain evidence="2 3">LMG 22037</strain>
    </source>
</reference>
<proteinExistence type="predicted"/>
<dbReference type="Proteomes" id="UP000494249">
    <property type="component" value="Unassembled WGS sequence"/>
</dbReference>
<evidence type="ECO:0008006" key="4">
    <source>
        <dbReference type="Google" id="ProtNLM"/>
    </source>
</evidence>
<dbReference type="PIRSF" id="PIRSF031679">
    <property type="entry name" value="Mtase_Alr7345_prd"/>
    <property type="match status" value="1"/>
</dbReference>
<name>A0A6J5C1S9_9BURK</name>
<protein>
    <recommendedName>
        <fullName evidence="4">Methyltransferase type 11 domain-containing protein</fullName>
    </recommendedName>
</protein>
<dbReference type="EMBL" id="CADIKB010000032">
    <property type="protein sequence ID" value="CAB3724138.1"/>
    <property type="molecule type" value="Genomic_DNA"/>
</dbReference>
<dbReference type="AlphaFoldDB" id="A0A6J5C1S9"/>
<feature type="chain" id="PRO_5026718119" description="Methyltransferase type 11 domain-containing protein" evidence="1">
    <location>
        <begin position="30"/>
        <end position="290"/>
    </location>
</feature>
<gene>
    <name evidence="2" type="ORF">LMG22037_05024</name>
</gene>
<dbReference type="InterPro" id="IPR016980">
    <property type="entry name" value="S-AdoMet-dep_MeTrfase_Alr7345"/>
</dbReference>